<dbReference type="RefSeq" id="WP_119091669.1">
    <property type="nucleotide sequence ID" value="NZ_CWSO01000018.1"/>
</dbReference>
<dbReference type="Proteomes" id="UP000046067">
    <property type="component" value="Unassembled WGS sequence"/>
</dbReference>
<dbReference type="EMBL" id="CWQJ01000045">
    <property type="protein sequence ID" value="CSC88423.1"/>
    <property type="molecule type" value="Genomic_DNA"/>
</dbReference>
<evidence type="ECO:0000313" key="2">
    <source>
        <dbReference type="Proteomes" id="UP000046067"/>
    </source>
</evidence>
<name>A0A656A1M0_VIBCL</name>
<sequence>MDYLQDESLHSFIYRRLALWGLEASSYSGLISSDGCWYKAPCIPKEISFVFDDIPDDFLITKLFQSGMIRIENDSLVYTYNWLYGDLDKTFYGRKYHGQLSRKISIRFCQKCIKEYIAVFGFGYFHRDWISRVFCEKHSSPLTRLEVQGRTNAIAQINSILRGRFVGDFTDANTIEYPIERVGQGVIFPVKPTLCTLNDFGWFIRESAFELEAITPEYNEVDWLVLAGALQDAYKEGSRRAFSLGQLEIFVKSFSDDIDILSDYLLENMRIIRQPIGGRDQIYEIIMVPNNFSCDKCHNSSECMVSQDNYQEIDESKFCQDYIFDSSSLVKIMSSQGYKFNHCNSLPWSPVEFLIK</sequence>
<protein>
    <submittedName>
        <fullName evidence="1">Uncharacterized protein</fullName>
    </submittedName>
</protein>
<gene>
    <name evidence="1" type="ORF">ERS013201_03815</name>
</gene>
<organism evidence="1 2">
    <name type="scientific">Vibrio cholerae</name>
    <dbReference type="NCBI Taxonomy" id="666"/>
    <lineage>
        <taxon>Bacteria</taxon>
        <taxon>Pseudomonadati</taxon>
        <taxon>Pseudomonadota</taxon>
        <taxon>Gammaproteobacteria</taxon>
        <taxon>Vibrionales</taxon>
        <taxon>Vibrionaceae</taxon>
        <taxon>Vibrio</taxon>
    </lineage>
</organism>
<evidence type="ECO:0000313" key="1">
    <source>
        <dbReference type="EMBL" id="CSC88423.1"/>
    </source>
</evidence>
<accession>A0A656A1M0</accession>
<proteinExistence type="predicted"/>
<reference evidence="1 2" key="1">
    <citation type="submission" date="2015-07" db="EMBL/GenBank/DDBJ databases">
        <authorList>
            <consortium name="Pathogen Informatics"/>
        </authorList>
    </citation>
    <scope>NUCLEOTIDE SEQUENCE [LARGE SCALE GENOMIC DNA]</scope>
    <source>
        <strain evidence="1 2">A325</strain>
    </source>
</reference>
<dbReference type="AlphaFoldDB" id="A0A656A1M0"/>